<evidence type="ECO:0000313" key="4">
    <source>
        <dbReference type="Proteomes" id="UP000682739"/>
    </source>
</evidence>
<feature type="chain" id="PRO_5037929905" evidence="2">
    <location>
        <begin position="19"/>
        <end position="615"/>
    </location>
</feature>
<name>A0A975DAB0_9GAMM</name>
<organism evidence="3 4">
    <name type="scientific">Psychrosphaera ytuae</name>
    <dbReference type="NCBI Taxonomy" id="2820710"/>
    <lineage>
        <taxon>Bacteria</taxon>
        <taxon>Pseudomonadati</taxon>
        <taxon>Pseudomonadota</taxon>
        <taxon>Gammaproteobacteria</taxon>
        <taxon>Alteromonadales</taxon>
        <taxon>Pseudoalteromonadaceae</taxon>
        <taxon>Psychrosphaera</taxon>
    </lineage>
</organism>
<keyword evidence="4" id="KW-1185">Reference proteome</keyword>
<reference evidence="3" key="1">
    <citation type="submission" date="2021-03" db="EMBL/GenBank/DDBJ databases">
        <title>Description of Psychrosphaera ytuae sp. nov. isolated from deep sea sediment of South China Sea.</title>
        <authorList>
            <person name="Zhang J."/>
            <person name="Xu X.-D."/>
        </authorList>
    </citation>
    <scope>NUCLEOTIDE SEQUENCE</scope>
    <source>
        <strain evidence="3">MTZ26</strain>
    </source>
</reference>
<dbReference type="EMBL" id="CP072110">
    <property type="protein sequence ID" value="QTH63457.1"/>
    <property type="molecule type" value="Genomic_DNA"/>
</dbReference>
<dbReference type="Gene3D" id="3.40.50.2300">
    <property type="match status" value="2"/>
</dbReference>
<dbReference type="Proteomes" id="UP000682739">
    <property type="component" value="Chromosome"/>
</dbReference>
<dbReference type="CDD" id="cd06339">
    <property type="entry name" value="PBP1_YraM_LppC_lipoprotein-like"/>
    <property type="match status" value="1"/>
</dbReference>
<dbReference type="Pfam" id="PF04348">
    <property type="entry name" value="LppC"/>
    <property type="match status" value="1"/>
</dbReference>
<dbReference type="InterPro" id="IPR007443">
    <property type="entry name" value="LpoA"/>
</dbReference>
<dbReference type="InterPro" id="IPR028082">
    <property type="entry name" value="Peripla_BP_I"/>
</dbReference>
<dbReference type="PROSITE" id="PS51257">
    <property type="entry name" value="PROKAR_LIPOPROTEIN"/>
    <property type="match status" value="1"/>
</dbReference>
<dbReference type="KEGG" id="psym:J1N51_12055"/>
<proteinExistence type="predicted"/>
<dbReference type="GO" id="GO:0031241">
    <property type="term" value="C:periplasmic side of cell outer membrane"/>
    <property type="evidence" value="ECO:0007669"/>
    <property type="project" value="TreeGrafter"/>
</dbReference>
<protein>
    <submittedName>
        <fullName evidence="3">Penicillin-binding protein activator</fullName>
    </submittedName>
</protein>
<dbReference type="GO" id="GO:0009252">
    <property type="term" value="P:peptidoglycan biosynthetic process"/>
    <property type="evidence" value="ECO:0007669"/>
    <property type="project" value="TreeGrafter"/>
</dbReference>
<dbReference type="Gene3D" id="1.25.40.650">
    <property type="match status" value="1"/>
</dbReference>
<sequence>MTRLIVVFIMLFFLISCSSGPSNQPQTIQKDQTDTVRERVDKNSDYYLQQAQLANSNQDRRSLYILAAKQAISEGQSTITITAILNAVDETQYNSVGLDIELAKALLFVGQTERAKNVITRVQQGAPSQRFDQALRILGVQLNAQQGFSLEVVRETFQLQSLYQGRISSSDTRLLYTLLWEHIMSVPVSTLRRFQYDFGEGAQAWVELVAVIKTNLANATALPRELNRWKNLFPNTLDYQLLPQQVQSLLNVEPYAPQRFALLLPLSGKLSKQAMAIRDGFLSAIDFNNSSDVLVLDTVLLNVEEIEQQITENQVDFIVGPLEKETIIEYENSDVLRTLPRLNLNIPEIMPTYAGQEVLPAYYYSLAPEDEIEQAIEYFLELGVDRPAVIYADNTLGRRLYERFNQAWSLATEEPVEAIAFRNRSKLGDAVQDLLDVSASEARIAEMKKLFGNQLETEARSRTDIDAVYVIANSQQTRLIKPFFDVSISAFGKRLPIYASSRSYLVDESVSQKRDLNGLVFTEMPWLVRNSDPQLHDLYDKIGEQQTQLKKLFAFGYDAHKLVFALKQLTILQDQHILGLTGALSVNSNNTIKRRLSWSKYQQGAIVEQSTPQQN</sequence>
<feature type="signal peptide" evidence="2">
    <location>
        <begin position="1"/>
        <end position="18"/>
    </location>
</feature>
<keyword evidence="2" id="KW-0732">Signal</keyword>
<dbReference type="RefSeq" id="WP_208831513.1">
    <property type="nucleotide sequence ID" value="NZ_CP072110.1"/>
</dbReference>
<keyword evidence="1" id="KW-0472">Membrane</keyword>
<dbReference type="AlphaFoldDB" id="A0A975DAB0"/>
<accession>A0A975DAB0</accession>
<dbReference type="GO" id="GO:0030234">
    <property type="term" value="F:enzyme regulator activity"/>
    <property type="evidence" value="ECO:0007669"/>
    <property type="project" value="TreeGrafter"/>
</dbReference>
<dbReference type="PANTHER" id="PTHR38038">
    <property type="entry name" value="PENICILLIN-BINDING PROTEIN ACTIVATOR LPOA"/>
    <property type="match status" value="1"/>
</dbReference>
<evidence type="ECO:0000313" key="3">
    <source>
        <dbReference type="EMBL" id="QTH63457.1"/>
    </source>
</evidence>
<gene>
    <name evidence="3" type="ORF">J1N51_12055</name>
</gene>
<dbReference type="SUPFAM" id="SSF53822">
    <property type="entry name" value="Periplasmic binding protein-like I"/>
    <property type="match status" value="1"/>
</dbReference>
<dbReference type="PANTHER" id="PTHR38038:SF1">
    <property type="entry name" value="PENICILLIN-BINDING PROTEIN ACTIVATOR LPOA"/>
    <property type="match status" value="1"/>
</dbReference>
<evidence type="ECO:0000256" key="1">
    <source>
        <dbReference type="ARBA" id="ARBA00023136"/>
    </source>
</evidence>
<evidence type="ECO:0000256" key="2">
    <source>
        <dbReference type="SAM" id="SignalP"/>
    </source>
</evidence>